<feature type="region of interest" description="Disordered" evidence="1">
    <location>
        <begin position="18"/>
        <end position="145"/>
    </location>
</feature>
<accession>A0ABW6GSZ0</accession>
<feature type="compositionally biased region" description="Basic and acidic residues" evidence="1">
    <location>
        <begin position="65"/>
        <end position="85"/>
    </location>
</feature>
<organism evidence="2 3">
    <name type="scientific">Kitasatospora phosalacinea</name>
    <dbReference type="NCBI Taxonomy" id="2065"/>
    <lineage>
        <taxon>Bacteria</taxon>
        <taxon>Bacillati</taxon>
        <taxon>Actinomycetota</taxon>
        <taxon>Actinomycetes</taxon>
        <taxon>Kitasatosporales</taxon>
        <taxon>Streptomycetaceae</taxon>
        <taxon>Kitasatospora</taxon>
    </lineage>
</organism>
<keyword evidence="3" id="KW-1185">Reference proteome</keyword>
<evidence type="ECO:0000313" key="3">
    <source>
        <dbReference type="Proteomes" id="UP001599542"/>
    </source>
</evidence>
<dbReference type="EMBL" id="JBHYPX010000069">
    <property type="protein sequence ID" value="MFE1355820.1"/>
    <property type="molecule type" value="Genomic_DNA"/>
</dbReference>
<feature type="compositionally biased region" description="Low complexity" evidence="1">
    <location>
        <begin position="50"/>
        <end position="63"/>
    </location>
</feature>
<feature type="compositionally biased region" description="Pro residues" evidence="1">
    <location>
        <begin position="88"/>
        <end position="104"/>
    </location>
</feature>
<reference evidence="2 3" key="1">
    <citation type="submission" date="2024-09" db="EMBL/GenBank/DDBJ databases">
        <title>The Natural Products Discovery Center: Release of the First 8490 Sequenced Strains for Exploring Actinobacteria Biosynthetic Diversity.</title>
        <authorList>
            <person name="Kalkreuter E."/>
            <person name="Kautsar S.A."/>
            <person name="Yang D."/>
            <person name="Bader C.D."/>
            <person name="Teijaro C.N."/>
            <person name="Fluegel L."/>
            <person name="Davis C.M."/>
            <person name="Simpson J.R."/>
            <person name="Lauterbach L."/>
            <person name="Steele A.D."/>
            <person name="Gui C."/>
            <person name="Meng S."/>
            <person name="Li G."/>
            <person name="Viehrig K."/>
            <person name="Ye F."/>
            <person name="Su P."/>
            <person name="Kiefer A.F."/>
            <person name="Nichols A."/>
            <person name="Cepeda A.J."/>
            <person name="Yan W."/>
            <person name="Fan B."/>
            <person name="Jiang Y."/>
            <person name="Adhikari A."/>
            <person name="Zheng C.-J."/>
            <person name="Schuster L."/>
            <person name="Cowan T.M."/>
            <person name="Smanski M.J."/>
            <person name="Chevrette M.G."/>
            <person name="De Carvalho L.P.S."/>
            <person name="Shen B."/>
        </authorList>
    </citation>
    <scope>NUCLEOTIDE SEQUENCE [LARGE SCALE GENOMIC DNA]</scope>
    <source>
        <strain evidence="2 3">NPDC058753</strain>
    </source>
</reference>
<gene>
    <name evidence="2" type="ORF">ACFW6T_27980</name>
</gene>
<proteinExistence type="predicted"/>
<protein>
    <submittedName>
        <fullName evidence="2">Uncharacterized protein</fullName>
    </submittedName>
</protein>
<feature type="compositionally biased region" description="Basic residues" evidence="1">
    <location>
        <begin position="106"/>
        <end position="123"/>
    </location>
</feature>
<dbReference type="RefSeq" id="WP_380323849.1">
    <property type="nucleotide sequence ID" value="NZ_JBHYPW010000022.1"/>
</dbReference>
<evidence type="ECO:0000256" key="1">
    <source>
        <dbReference type="SAM" id="MobiDB-lite"/>
    </source>
</evidence>
<sequence>MQGQADRQVVAVLAGRVEHHQADVAPPGGGAHRLGADRAGRDLRHRAVLPGHPQQAPQPGPAGEHVLDHRPADRPRPERGHRQRTEQPPTPNALPSGPLPPVPPRRCCRRRVNSRAPRARSRALRADLHLRSVPPPARPDGRPDV</sequence>
<dbReference type="Proteomes" id="UP001599542">
    <property type="component" value="Unassembled WGS sequence"/>
</dbReference>
<name>A0ABW6GSZ0_9ACTN</name>
<comment type="caution">
    <text evidence="2">The sequence shown here is derived from an EMBL/GenBank/DDBJ whole genome shotgun (WGS) entry which is preliminary data.</text>
</comment>
<evidence type="ECO:0000313" key="2">
    <source>
        <dbReference type="EMBL" id="MFE1355820.1"/>
    </source>
</evidence>